<keyword evidence="4" id="KW-0677">Repeat</keyword>
<dbReference type="PROSITE" id="PS50853">
    <property type="entry name" value="FN3"/>
    <property type="match status" value="1"/>
</dbReference>
<evidence type="ECO:0000313" key="14">
    <source>
        <dbReference type="Proteomes" id="UP000663874"/>
    </source>
</evidence>
<feature type="compositionally biased region" description="Polar residues" evidence="11">
    <location>
        <begin position="517"/>
        <end position="530"/>
    </location>
</feature>
<name>A0A819EG10_9BILA</name>
<comment type="caution">
    <text evidence="13">The sequence shown here is derived from an EMBL/GenBank/DDBJ whole genome shotgun (WGS) entry which is preliminary data.</text>
</comment>
<accession>A0A819EG10</accession>
<feature type="region of interest" description="Disordered" evidence="11">
    <location>
        <begin position="1003"/>
        <end position="1024"/>
    </location>
</feature>
<evidence type="ECO:0000256" key="8">
    <source>
        <dbReference type="ARBA" id="ARBA00068862"/>
    </source>
</evidence>
<dbReference type="Proteomes" id="UP000663874">
    <property type="component" value="Unassembled WGS sequence"/>
</dbReference>
<feature type="domain" description="Fibronectin type-III" evidence="12">
    <location>
        <begin position="699"/>
        <end position="787"/>
    </location>
</feature>
<evidence type="ECO:0000256" key="11">
    <source>
        <dbReference type="SAM" id="MobiDB-lite"/>
    </source>
</evidence>
<dbReference type="InterPro" id="IPR001611">
    <property type="entry name" value="Leu-rich_rpt"/>
</dbReference>
<dbReference type="InterPro" id="IPR032675">
    <property type="entry name" value="LRR_dom_sf"/>
</dbReference>
<feature type="compositionally biased region" description="Polar residues" evidence="11">
    <location>
        <begin position="827"/>
        <end position="839"/>
    </location>
</feature>
<protein>
    <recommendedName>
        <fullName evidence="8">Centrosomal protein of 97 kDa</fullName>
    </recommendedName>
    <alternativeName>
        <fullName evidence="9">Leucine-rich repeat and IQ domain-containing protein 2</fullName>
    </alternativeName>
</protein>
<feature type="coiled-coil region" evidence="10">
    <location>
        <begin position="653"/>
        <end position="680"/>
    </location>
</feature>
<sequence length="1037" mass="119474">MQVIQHKVSSTDCQISLNSPNEKQQIITTMSNRQHQPLIFSIDNRLLEQHLTQLDLCSKNLQKIDKLSTNINFNIILLDNNEISKLENLDIFSELIQLSISHNRLVDIRLLNRLQSLQKLNLSYNLIDSIDCLRTLQNLVMLNISNNNIHSIAILNACHTLQSLDASENSIQQIEDLSHLIELKYLNLHKNFLDTLISMPRYWPKSLHTLIISDNEIQDLTEISYLSSFFNLNTFYIIDNPCLSVVDEKHGCHQPFDYRPYILNWCLSIHNLDGIFITRKESLKAEWLLSQGKGRSFGSGEHIELVQYLTRVCGTDTDERDDLHLSRIMFQQDLYNQQRRSSDNEQMMITSDTMQDVNDTLSKNTEEKFQQSTFISESEFLKLNTSSTVDEHIISTHQQQMRTPRSEYSRPTNITTNYIDDQITENSSSNNRYTNYDNRPIKPLDQNMFQTKLNQYPVNNHRNNNIQQTKRTSSHLTYNANRYSPKTTRLAPTTSSIQHTKSNRNFIRQRNNRVKHQTTNSSTTNALRSLNHSHEKNPYCLTTIAKVKNKEQQPSTSTSNDNRNQHSVDDNDELQLKSAPINDMFSTQSITTMNNNVELKRLTASVETMRTSVLQAYINLHERFTKTTELQTSALTALWRKYETQTLTHQRDTEKLIEENRLLNQRMHELEARLNATNETKTIIQLSNSTMKQNPNLFPPLRAHISKRDTKSFFLHWIPNPLNEHRTILGYRIYIDDILKGTIDSGRFEAIIDYIRDEGEYKIKLRTYNEYGESSDSNIVIARFRRQHSIISNHIINQTQINDNFIISPKEPDKTLITKDEKRINIKQQQNNASITPEKNTTKSDEHILPLKISPNLTVNDNIISHKPPKSPTTSPSRTDKTSPNNKSCSKVLFTHNNNNNNNDSSTVITTNRSPTRTGVMSRLANSSHRIKRNNILTNPLPIEISNNNPMDVLNASEIQTNTTERLITFKPDLISNNHEHNLAQKVPIGLSEISNLMTANHLSTSSDTLSSNPSPPPPIPPRIAKTTIKTLLNQQS</sequence>
<dbReference type="CDD" id="cd00063">
    <property type="entry name" value="FN3"/>
    <property type="match status" value="1"/>
</dbReference>
<evidence type="ECO:0000256" key="6">
    <source>
        <dbReference type="ARBA" id="ARBA00023212"/>
    </source>
</evidence>
<evidence type="ECO:0000256" key="10">
    <source>
        <dbReference type="SAM" id="Coils"/>
    </source>
</evidence>
<dbReference type="SMART" id="SM00365">
    <property type="entry name" value="LRR_SD22"/>
    <property type="match status" value="4"/>
</dbReference>
<dbReference type="InterPro" id="IPR036116">
    <property type="entry name" value="FN3_sf"/>
</dbReference>
<keyword evidence="2" id="KW-0963">Cytoplasm</keyword>
<proteinExistence type="predicted"/>
<keyword evidence="10" id="KW-0175">Coiled coil</keyword>
<dbReference type="PANTHER" id="PTHR46652:SF3">
    <property type="entry name" value="LEUCINE-RICH REPEAT-CONTAINING PROTEIN 9"/>
    <property type="match status" value="1"/>
</dbReference>
<evidence type="ECO:0000256" key="9">
    <source>
        <dbReference type="ARBA" id="ARBA00076677"/>
    </source>
</evidence>
<dbReference type="InterPro" id="IPR013783">
    <property type="entry name" value="Ig-like_fold"/>
</dbReference>
<keyword evidence="5" id="KW-0970">Cilium biogenesis/degradation</keyword>
<evidence type="ECO:0000256" key="7">
    <source>
        <dbReference type="ARBA" id="ARBA00058656"/>
    </source>
</evidence>
<comment type="function">
    <text evidence="7">Acts as a key negative regulator of ciliogenesis in collaboration with CCP110 by capping the mother centriole thereby preventing cilia formation. Required for recruitment of CCP110 to the centrosome.</text>
</comment>
<gene>
    <name evidence="13" type="ORF">FNK824_LOCUS17890</name>
</gene>
<dbReference type="PROSITE" id="PS51450">
    <property type="entry name" value="LRR"/>
    <property type="match status" value="5"/>
</dbReference>
<feature type="region of interest" description="Disordered" evidence="11">
    <location>
        <begin position="549"/>
        <end position="568"/>
    </location>
</feature>
<evidence type="ECO:0000256" key="3">
    <source>
        <dbReference type="ARBA" id="ARBA00022614"/>
    </source>
</evidence>
<dbReference type="InterPro" id="IPR003961">
    <property type="entry name" value="FN3_dom"/>
</dbReference>
<evidence type="ECO:0000256" key="5">
    <source>
        <dbReference type="ARBA" id="ARBA00022794"/>
    </source>
</evidence>
<dbReference type="GO" id="GO:0005813">
    <property type="term" value="C:centrosome"/>
    <property type="evidence" value="ECO:0007669"/>
    <property type="project" value="UniProtKB-SubCell"/>
</dbReference>
<feature type="region of interest" description="Disordered" evidence="11">
    <location>
        <begin position="486"/>
        <end position="538"/>
    </location>
</feature>
<evidence type="ECO:0000256" key="2">
    <source>
        <dbReference type="ARBA" id="ARBA00022490"/>
    </source>
</evidence>
<dbReference type="SUPFAM" id="SSF49265">
    <property type="entry name" value="Fibronectin type III"/>
    <property type="match status" value="1"/>
</dbReference>
<evidence type="ECO:0000259" key="12">
    <source>
        <dbReference type="PROSITE" id="PS50853"/>
    </source>
</evidence>
<feature type="compositionally biased region" description="Low complexity" evidence="11">
    <location>
        <begin position="1004"/>
        <end position="1013"/>
    </location>
</feature>
<dbReference type="InterPro" id="IPR050836">
    <property type="entry name" value="SDS22/Internalin_LRR"/>
</dbReference>
<reference evidence="13" key="1">
    <citation type="submission" date="2021-02" db="EMBL/GenBank/DDBJ databases">
        <authorList>
            <person name="Nowell W R."/>
        </authorList>
    </citation>
    <scope>NUCLEOTIDE SEQUENCE</scope>
</reference>
<feature type="compositionally biased region" description="Basic and acidic residues" evidence="11">
    <location>
        <begin position="840"/>
        <end position="849"/>
    </location>
</feature>
<dbReference type="FunFam" id="3.80.10.10:FF:000165">
    <property type="entry name" value="Centrosomal protein of 97 kDa"/>
    <property type="match status" value="1"/>
</dbReference>
<keyword evidence="3" id="KW-0433">Leucine-rich repeat</keyword>
<organism evidence="13 14">
    <name type="scientific">Rotaria sordida</name>
    <dbReference type="NCBI Taxonomy" id="392033"/>
    <lineage>
        <taxon>Eukaryota</taxon>
        <taxon>Metazoa</taxon>
        <taxon>Spiralia</taxon>
        <taxon>Gnathifera</taxon>
        <taxon>Rotifera</taxon>
        <taxon>Eurotatoria</taxon>
        <taxon>Bdelloidea</taxon>
        <taxon>Philodinida</taxon>
        <taxon>Philodinidae</taxon>
        <taxon>Rotaria</taxon>
    </lineage>
</organism>
<dbReference type="EMBL" id="CAJOBE010002909">
    <property type="protein sequence ID" value="CAF3850310.1"/>
    <property type="molecule type" value="Genomic_DNA"/>
</dbReference>
<dbReference type="SUPFAM" id="SSF52058">
    <property type="entry name" value="L domain-like"/>
    <property type="match status" value="1"/>
</dbReference>
<feature type="region of interest" description="Disordered" evidence="11">
    <location>
        <begin position="827"/>
        <end position="918"/>
    </location>
</feature>
<feature type="compositionally biased region" description="Polar residues" evidence="11">
    <location>
        <begin position="552"/>
        <end position="562"/>
    </location>
</feature>
<dbReference type="Gene3D" id="2.60.40.10">
    <property type="entry name" value="Immunoglobulins"/>
    <property type="match status" value="1"/>
</dbReference>
<comment type="subcellular location">
    <subcellularLocation>
        <location evidence="1">Cytoplasm</location>
        <location evidence="1">Cytoskeleton</location>
        <location evidence="1">Microtubule organizing center</location>
        <location evidence="1">Centrosome</location>
    </subcellularLocation>
</comment>
<evidence type="ECO:0000256" key="1">
    <source>
        <dbReference type="ARBA" id="ARBA00004300"/>
    </source>
</evidence>
<dbReference type="GO" id="GO:0030030">
    <property type="term" value="P:cell projection organization"/>
    <property type="evidence" value="ECO:0007669"/>
    <property type="project" value="UniProtKB-KW"/>
</dbReference>
<evidence type="ECO:0000256" key="4">
    <source>
        <dbReference type="ARBA" id="ARBA00022737"/>
    </source>
</evidence>
<dbReference type="PANTHER" id="PTHR46652">
    <property type="entry name" value="LEUCINE-RICH REPEAT AND IQ DOMAIN-CONTAINING PROTEIN 1-RELATED"/>
    <property type="match status" value="1"/>
</dbReference>
<feature type="compositionally biased region" description="Polar residues" evidence="11">
    <location>
        <begin position="904"/>
        <end position="918"/>
    </location>
</feature>
<feature type="compositionally biased region" description="Polar residues" evidence="11">
    <location>
        <begin position="486"/>
        <end position="509"/>
    </location>
</feature>
<dbReference type="Gene3D" id="3.80.10.10">
    <property type="entry name" value="Ribonuclease Inhibitor"/>
    <property type="match status" value="2"/>
</dbReference>
<dbReference type="AlphaFoldDB" id="A0A819EG10"/>
<evidence type="ECO:0000313" key="13">
    <source>
        <dbReference type="EMBL" id="CAF3850310.1"/>
    </source>
</evidence>
<keyword evidence="6" id="KW-0206">Cytoskeleton</keyword>